<organism evidence="2 3">
    <name type="scientific">Vulgatibacter incomptus</name>
    <dbReference type="NCBI Taxonomy" id="1391653"/>
    <lineage>
        <taxon>Bacteria</taxon>
        <taxon>Pseudomonadati</taxon>
        <taxon>Myxococcota</taxon>
        <taxon>Myxococcia</taxon>
        <taxon>Myxococcales</taxon>
        <taxon>Cystobacterineae</taxon>
        <taxon>Vulgatibacteraceae</taxon>
        <taxon>Vulgatibacter</taxon>
    </lineage>
</organism>
<sequence>MLPAARASAQSPAQAIKEAEEGVGAEKNPWRGSRISYEHGSAAIGFKKDAELTWNPIYVHTLSLQPQWYFSNAFYARARFDLEQELTNSDYTNKKNELEWSDLSLELATTGWKEETSGVRVSGGVRVALPLSKLSHAQTLKLGISPGLSLSRSFDVLSGLTVSYAGRFNGRIYDQTTAQTDGHGIVGCNDGSCDYLRNSGYRNSPWDIGHGPMVSVSPIDELSLTASLSFVRQQLFKLGTADVTLPTGNTHLDGADKDPSARYVRVFLVDATYTPFDGFWVSGGTSTMAGQLAPDSSDRSPFFNRFTMVYLGIGAEVDGLLSHF</sequence>
<gene>
    <name evidence="2" type="ORF">AKJ08_2573</name>
</gene>
<protein>
    <submittedName>
        <fullName evidence="2">Uncharacterized protein</fullName>
    </submittedName>
</protein>
<evidence type="ECO:0000313" key="2">
    <source>
        <dbReference type="EMBL" id="AKU92186.1"/>
    </source>
</evidence>
<accession>A0A0K1PFH8</accession>
<dbReference type="AlphaFoldDB" id="A0A0K1PFH8"/>
<proteinExistence type="predicted"/>
<dbReference type="Proteomes" id="UP000055590">
    <property type="component" value="Chromosome"/>
</dbReference>
<reference evidence="2 3" key="1">
    <citation type="submission" date="2015-08" db="EMBL/GenBank/DDBJ databases">
        <authorList>
            <person name="Babu N.S."/>
            <person name="Beckwith C.J."/>
            <person name="Beseler K.G."/>
            <person name="Brison A."/>
            <person name="Carone J.V."/>
            <person name="Caskin T.P."/>
            <person name="Diamond M."/>
            <person name="Durham M.E."/>
            <person name="Foxe J.M."/>
            <person name="Go M."/>
            <person name="Henderson B.A."/>
            <person name="Jones I.B."/>
            <person name="McGettigan J.A."/>
            <person name="Micheletti S.J."/>
            <person name="Nasrallah M.E."/>
            <person name="Ortiz D."/>
            <person name="Piller C.R."/>
            <person name="Privatt S.R."/>
            <person name="Schneider S.L."/>
            <person name="Sharp S."/>
            <person name="Smith T.C."/>
            <person name="Stanton J.D."/>
            <person name="Ullery H.E."/>
            <person name="Wilson R.J."/>
            <person name="Serrano M.G."/>
            <person name="Buck G."/>
            <person name="Lee V."/>
            <person name="Wang Y."/>
            <person name="Carvalho R."/>
            <person name="Voegtly L."/>
            <person name="Shi R."/>
            <person name="Duckworth R."/>
            <person name="Johnson A."/>
            <person name="Loviza R."/>
            <person name="Walstead R."/>
            <person name="Shah Z."/>
            <person name="Kiflezghi M."/>
            <person name="Wade K."/>
            <person name="Ball S.L."/>
            <person name="Bradley K.W."/>
            <person name="Asai D.J."/>
            <person name="Bowman C.A."/>
            <person name="Russell D.A."/>
            <person name="Pope W.H."/>
            <person name="Jacobs-Sera D."/>
            <person name="Hendrix R.W."/>
            <person name="Hatfull G.F."/>
        </authorList>
    </citation>
    <scope>NUCLEOTIDE SEQUENCE [LARGE SCALE GENOMIC DNA]</scope>
    <source>
        <strain evidence="2 3">DSM 27710</strain>
    </source>
</reference>
<keyword evidence="3" id="KW-1185">Reference proteome</keyword>
<feature type="region of interest" description="Disordered" evidence="1">
    <location>
        <begin position="1"/>
        <end position="27"/>
    </location>
</feature>
<evidence type="ECO:0000256" key="1">
    <source>
        <dbReference type="SAM" id="MobiDB-lite"/>
    </source>
</evidence>
<feature type="compositionally biased region" description="Low complexity" evidence="1">
    <location>
        <begin position="1"/>
        <end position="15"/>
    </location>
</feature>
<name>A0A0K1PFH8_9BACT</name>
<dbReference type="EMBL" id="CP012332">
    <property type="protein sequence ID" value="AKU92186.1"/>
    <property type="molecule type" value="Genomic_DNA"/>
</dbReference>
<dbReference type="KEGG" id="vin:AKJ08_2573"/>
<evidence type="ECO:0000313" key="3">
    <source>
        <dbReference type="Proteomes" id="UP000055590"/>
    </source>
</evidence>